<feature type="region of interest" description="Disordered" evidence="1">
    <location>
        <begin position="55"/>
        <end position="96"/>
    </location>
</feature>
<proteinExistence type="predicted"/>
<evidence type="ECO:0000256" key="1">
    <source>
        <dbReference type="SAM" id="MobiDB-lite"/>
    </source>
</evidence>
<accession>Q5ZA35</accession>
<keyword evidence="2" id="KW-0472">Membrane</keyword>
<keyword evidence="2" id="KW-1133">Transmembrane helix</keyword>
<reference evidence="4" key="2">
    <citation type="journal article" date="2008" name="Nucleic Acids Res.">
        <title>The rice annotation project database (RAP-DB): 2008 update.</title>
        <authorList>
            <consortium name="The rice annotation project (RAP)"/>
        </authorList>
    </citation>
    <scope>GENOME REANNOTATION</scope>
    <source>
        <strain evidence="4">cv. Nipponbare</strain>
    </source>
</reference>
<feature type="compositionally biased region" description="Low complexity" evidence="1">
    <location>
        <begin position="58"/>
        <end position="71"/>
    </location>
</feature>
<evidence type="ECO:0000256" key="2">
    <source>
        <dbReference type="SAM" id="Phobius"/>
    </source>
</evidence>
<sequence>MPNDGTLEQWNHGMSAQYSAVLEFQKSVSTYCGKFGNHAAAFSFCFRLQWAPRRPRIESPSPSSGCGPGPCKTTRVNSQQLQNTPPPHPLSPTSTTKLQGKASSLFFLSLYFFLLLTSAVPSSFFQCLAVLPGQKKEEEEDN</sequence>
<evidence type="ECO:0000313" key="4">
    <source>
        <dbReference type="Proteomes" id="UP000000763"/>
    </source>
</evidence>
<feature type="transmembrane region" description="Helical" evidence="2">
    <location>
        <begin position="105"/>
        <end position="131"/>
    </location>
</feature>
<reference evidence="4" key="1">
    <citation type="journal article" date="2005" name="Nature">
        <title>The map-based sequence of the rice genome.</title>
        <authorList>
            <consortium name="International rice genome sequencing project (IRGSP)"/>
            <person name="Matsumoto T."/>
            <person name="Wu J."/>
            <person name="Kanamori H."/>
            <person name="Katayose Y."/>
            <person name="Fujisawa M."/>
            <person name="Namiki N."/>
            <person name="Mizuno H."/>
            <person name="Yamamoto K."/>
            <person name="Antonio B.A."/>
            <person name="Baba T."/>
            <person name="Sakata K."/>
            <person name="Nagamura Y."/>
            <person name="Aoki H."/>
            <person name="Arikawa K."/>
            <person name="Arita K."/>
            <person name="Bito T."/>
            <person name="Chiden Y."/>
            <person name="Fujitsuka N."/>
            <person name="Fukunaka R."/>
            <person name="Hamada M."/>
            <person name="Harada C."/>
            <person name="Hayashi A."/>
            <person name="Hijishita S."/>
            <person name="Honda M."/>
            <person name="Hosokawa S."/>
            <person name="Ichikawa Y."/>
            <person name="Idonuma A."/>
            <person name="Iijima M."/>
            <person name="Ikeda M."/>
            <person name="Ikeno M."/>
            <person name="Ito K."/>
            <person name="Ito S."/>
            <person name="Ito T."/>
            <person name="Ito Y."/>
            <person name="Ito Y."/>
            <person name="Iwabuchi A."/>
            <person name="Kamiya K."/>
            <person name="Karasawa W."/>
            <person name="Kurita K."/>
            <person name="Katagiri S."/>
            <person name="Kikuta A."/>
            <person name="Kobayashi H."/>
            <person name="Kobayashi N."/>
            <person name="Machita K."/>
            <person name="Maehara T."/>
            <person name="Masukawa M."/>
            <person name="Mizubayashi T."/>
            <person name="Mukai Y."/>
            <person name="Nagasaki H."/>
            <person name="Nagata Y."/>
            <person name="Naito S."/>
            <person name="Nakashima M."/>
            <person name="Nakama Y."/>
            <person name="Nakamichi Y."/>
            <person name="Nakamura M."/>
            <person name="Meguro A."/>
            <person name="Negishi M."/>
            <person name="Ohta I."/>
            <person name="Ohta T."/>
            <person name="Okamoto M."/>
            <person name="Ono N."/>
            <person name="Saji S."/>
            <person name="Sakaguchi M."/>
            <person name="Sakai K."/>
            <person name="Shibata M."/>
            <person name="Shimokawa T."/>
            <person name="Song J."/>
            <person name="Takazaki Y."/>
            <person name="Terasawa K."/>
            <person name="Tsugane M."/>
            <person name="Tsuji K."/>
            <person name="Ueda S."/>
            <person name="Waki K."/>
            <person name="Yamagata H."/>
            <person name="Yamamoto M."/>
            <person name="Yamamoto S."/>
            <person name="Yamane H."/>
            <person name="Yoshiki S."/>
            <person name="Yoshihara R."/>
            <person name="Yukawa K."/>
            <person name="Zhong H."/>
            <person name="Yano M."/>
            <person name="Yuan Q."/>
            <person name="Ouyang S."/>
            <person name="Liu J."/>
            <person name="Jones K.M."/>
            <person name="Gansberger K."/>
            <person name="Moffat K."/>
            <person name="Hill J."/>
            <person name="Bera J."/>
            <person name="Fadrosh D."/>
            <person name="Jin S."/>
            <person name="Johri S."/>
            <person name="Kim M."/>
            <person name="Overton L."/>
            <person name="Reardon M."/>
            <person name="Tsitrin T."/>
            <person name="Vuong H."/>
            <person name="Weaver B."/>
            <person name="Ciecko A."/>
            <person name="Tallon L."/>
            <person name="Jackson J."/>
            <person name="Pai G."/>
            <person name="Aken S.V."/>
            <person name="Utterback T."/>
            <person name="Reidmuller S."/>
            <person name="Feldblyum T."/>
            <person name="Hsiao J."/>
            <person name="Zismann V."/>
            <person name="Iobst S."/>
            <person name="de Vazeille A.R."/>
            <person name="Buell C.R."/>
            <person name="Ying K."/>
            <person name="Li Y."/>
            <person name="Lu T."/>
            <person name="Huang Y."/>
            <person name="Zhao Q."/>
            <person name="Feng Q."/>
            <person name="Zhang L."/>
            <person name="Zhu J."/>
            <person name="Weng Q."/>
            <person name="Mu J."/>
            <person name="Lu Y."/>
            <person name="Fan D."/>
            <person name="Liu Y."/>
            <person name="Guan J."/>
            <person name="Zhang Y."/>
            <person name="Yu S."/>
            <person name="Liu X."/>
            <person name="Zhang Y."/>
            <person name="Hong G."/>
            <person name="Han B."/>
            <person name="Choisne N."/>
            <person name="Demange N."/>
            <person name="Orjeda G."/>
            <person name="Samain S."/>
            <person name="Cattolico L."/>
            <person name="Pelletier E."/>
            <person name="Couloux A."/>
            <person name="Segurens B."/>
            <person name="Wincker P."/>
            <person name="D'Hont A."/>
            <person name="Scarpelli C."/>
            <person name="Weissenbach J."/>
            <person name="Salanoubat M."/>
            <person name="Quetier F."/>
            <person name="Yu Y."/>
            <person name="Kim H.R."/>
            <person name="Rambo T."/>
            <person name="Currie J."/>
            <person name="Collura K."/>
            <person name="Luo M."/>
            <person name="Yang T."/>
            <person name="Ammiraju J.S.S."/>
            <person name="Engler F."/>
            <person name="Soderlund C."/>
            <person name="Wing R.A."/>
            <person name="Palmer L.E."/>
            <person name="de la Bastide M."/>
            <person name="Spiegel L."/>
            <person name="Nascimento L."/>
            <person name="Zutavern T."/>
            <person name="O'Shaughnessy A."/>
            <person name="Dike S."/>
            <person name="Dedhia N."/>
            <person name="Preston R."/>
            <person name="Balija V."/>
            <person name="McCombie W.R."/>
            <person name="Chow T."/>
            <person name="Chen H."/>
            <person name="Chung M."/>
            <person name="Chen C."/>
            <person name="Shaw J."/>
            <person name="Wu H."/>
            <person name="Hsiao K."/>
            <person name="Chao Y."/>
            <person name="Chu M."/>
            <person name="Cheng C."/>
            <person name="Hour A."/>
            <person name="Lee P."/>
            <person name="Lin S."/>
            <person name="Lin Y."/>
            <person name="Liou J."/>
            <person name="Liu S."/>
            <person name="Hsing Y."/>
            <person name="Raghuvanshi S."/>
            <person name="Mohanty A."/>
            <person name="Bharti A.K."/>
            <person name="Gaur A."/>
            <person name="Gupta V."/>
            <person name="Kumar D."/>
            <person name="Ravi V."/>
            <person name="Vij S."/>
            <person name="Kapur A."/>
            <person name="Khurana P."/>
            <person name="Khurana P."/>
            <person name="Khurana J.P."/>
            <person name="Tyagi A.K."/>
            <person name="Gaikwad K."/>
            <person name="Singh A."/>
            <person name="Dalal V."/>
            <person name="Srivastava S."/>
            <person name="Dixit A."/>
            <person name="Pal A.K."/>
            <person name="Ghazi I.A."/>
            <person name="Yadav M."/>
            <person name="Pandit A."/>
            <person name="Bhargava A."/>
            <person name="Sureshbabu K."/>
            <person name="Batra K."/>
            <person name="Sharma T.R."/>
            <person name="Mohapatra T."/>
            <person name="Singh N.K."/>
            <person name="Messing J."/>
            <person name="Nelson A.B."/>
            <person name="Fuks G."/>
            <person name="Kavchok S."/>
            <person name="Keizer G."/>
            <person name="Linton E."/>
            <person name="Llaca V."/>
            <person name="Song R."/>
            <person name="Tanyolac B."/>
            <person name="Young S."/>
            <person name="Ho-Il K."/>
            <person name="Hahn J.H."/>
            <person name="Sangsakoo G."/>
            <person name="Vanavichit A."/>
            <person name="de Mattos Luiz.A.T."/>
            <person name="Zimmer P.D."/>
            <person name="Malone G."/>
            <person name="Dellagostin O."/>
            <person name="de Oliveira A.C."/>
            <person name="Bevan M."/>
            <person name="Bancroft I."/>
            <person name="Minx P."/>
            <person name="Cordum H."/>
            <person name="Wilson R."/>
            <person name="Cheng Z."/>
            <person name="Jin W."/>
            <person name="Jiang J."/>
            <person name="Leong S.A."/>
            <person name="Iwama H."/>
            <person name="Gojobori T."/>
            <person name="Itoh T."/>
            <person name="Niimura Y."/>
            <person name="Fujii Y."/>
            <person name="Habara T."/>
            <person name="Sakai H."/>
            <person name="Sato Y."/>
            <person name="Wilson G."/>
            <person name="Kumar K."/>
            <person name="McCouch S."/>
            <person name="Juretic N."/>
            <person name="Hoen D."/>
            <person name="Wright S."/>
            <person name="Bruskiewich R."/>
            <person name="Bureau T."/>
            <person name="Miyao A."/>
            <person name="Hirochika H."/>
            <person name="Nishikawa T."/>
            <person name="Kadowaki K."/>
            <person name="Sugiura M."/>
            <person name="Burr B."/>
            <person name="Sasaki T."/>
        </authorList>
    </citation>
    <scope>NUCLEOTIDE SEQUENCE [LARGE SCALE GENOMIC DNA]</scope>
    <source>
        <strain evidence="4">cv. Nipponbare</strain>
    </source>
</reference>
<gene>
    <name evidence="3" type="primary">P0501G08.35</name>
</gene>
<name>Q5ZA35_ORYSJ</name>
<organism evidence="3 4">
    <name type="scientific">Oryza sativa subsp. japonica</name>
    <name type="common">Rice</name>
    <dbReference type="NCBI Taxonomy" id="39947"/>
    <lineage>
        <taxon>Eukaryota</taxon>
        <taxon>Viridiplantae</taxon>
        <taxon>Streptophyta</taxon>
        <taxon>Embryophyta</taxon>
        <taxon>Tracheophyta</taxon>
        <taxon>Spermatophyta</taxon>
        <taxon>Magnoliopsida</taxon>
        <taxon>Liliopsida</taxon>
        <taxon>Poales</taxon>
        <taxon>Poaceae</taxon>
        <taxon>BOP clade</taxon>
        <taxon>Oryzoideae</taxon>
        <taxon>Oryzeae</taxon>
        <taxon>Oryzinae</taxon>
        <taxon>Oryza</taxon>
        <taxon>Oryza sativa</taxon>
    </lineage>
</organism>
<keyword evidence="2" id="KW-0812">Transmembrane</keyword>
<protein>
    <submittedName>
        <fullName evidence="3">Uncharacterized protein</fullName>
    </submittedName>
</protein>
<dbReference type="Proteomes" id="UP000000763">
    <property type="component" value="Chromosome 6"/>
</dbReference>
<evidence type="ECO:0000313" key="3">
    <source>
        <dbReference type="EMBL" id="BAD53488.1"/>
    </source>
</evidence>
<feature type="compositionally biased region" description="Polar residues" evidence="1">
    <location>
        <begin position="74"/>
        <end position="83"/>
    </location>
</feature>
<dbReference type="AlphaFoldDB" id="Q5ZA35"/>
<dbReference type="EMBL" id="AP003524">
    <property type="protein sequence ID" value="BAD53488.1"/>
    <property type="molecule type" value="Genomic_DNA"/>
</dbReference>